<proteinExistence type="predicted"/>
<evidence type="ECO:0000313" key="2">
    <source>
        <dbReference type="Proteomes" id="UP001143856"/>
    </source>
</evidence>
<dbReference type="EMBL" id="JAPDGR010000368">
    <property type="protein sequence ID" value="KAJ2990936.1"/>
    <property type="molecule type" value="Genomic_DNA"/>
</dbReference>
<accession>A0ACC1PE70</accession>
<evidence type="ECO:0000313" key="1">
    <source>
        <dbReference type="EMBL" id="KAJ2990936.1"/>
    </source>
</evidence>
<gene>
    <name evidence="1" type="ORF">NUW58_g2711</name>
</gene>
<reference evidence="1" key="1">
    <citation type="submission" date="2022-10" db="EMBL/GenBank/DDBJ databases">
        <title>Genome Sequence of Xylaria curta.</title>
        <authorList>
            <person name="Buettner E."/>
        </authorList>
    </citation>
    <scope>NUCLEOTIDE SEQUENCE</scope>
    <source>
        <strain evidence="1">Babe10</strain>
    </source>
</reference>
<organism evidence="1 2">
    <name type="scientific">Xylaria curta</name>
    <dbReference type="NCBI Taxonomy" id="42375"/>
    <lineage>
        <taxon>Eukaryota</taxon>
        <taxon>Fungi</taxon>
        <taxon>Dikarya</taxon>
        <taxon>Ascomycota</taxon>
        <taxon>Pezizomycotina</taxon>
        <taxon>Sordariomycetes</taxon>
        <taxon>Xylariomycetidae</taxon>
        <taxon>Xylariales</taxon>
        <taxon>Xylariaceae</taxon>
        <taxon>Xylaria</taxon>
    </lineage>
</organism>
<protein>
    <submittedName>
        <fullName evidence="1">Uncharacterized protein</fullName>
    </submittedName>
</protein>
<sequence length="131" mass="14638">MQRSLNASPAPRKVQHRPVAYQEILSDEDAESFAGTKGAQRGPRDHRRIHTPQTHDGDADNIRLAHTAKRRKGERIEPSFEPGHGEKIFVFNHFLDGMTVYSHDPVLKVCHIPAAPNRPGGNGSFQDKTAR</sequence>
<comment type="caution">
    <text evidence="1">The sequence shown here is derived from an EMBL/GenBank/DDBJ whole genome shotgun (WGS) entry which is preliminary data.</text>
</comment>
<name>A0ACC1PE70_9PEZI</name>
<keyword evidence="2" id="KW-1185">Reference proteome</keyword>
<dbReference type="Proteomes" id="UP001143856">
    <property type="component" value="Unassembled WGS sequence"/>
</dbReference>